<evidence type="ECO:0000313" key="3">
    <source>
        <dbReference type="EMBL" id="SMQ64594.1"/>
    </source>
</evidence>
<dbReference type="EMBL" id="FXWG01000001">
    <property type="protein sequence ID" value="SMQ64594.1"/>
    <property type="molecule type" value="Genomic_DNA"/>
</dbReference>
<dbReference type="SFLD" id="SFLDS00019">
    <property type="entry name" value="Glutathione_Transferase_(cytos"/>
    <property type="match status" value="1"/>
</dbReference>
<keyword evidence="4" id="KW-1185">Reference proteome</keyword>
<dbReference type="PANTHER" id="PTHR44051:SF8">
    <property type="entry name" value="GLUTATHIONE S-TRANSFERASE GSTA"/>
    <property type="match status" value="1"/>
</dbReference>
<organism evidence="3 4">
    <name type="scientific">Altererythrobacter xiamenensis</name>
    <dbReference type="NCBI Taxonomy" id="1316679"/>
    <lineage>
        <taxon>Bacteria</taxon>
        <taxon>Pseudomonadati</taxon>
        <taxon>Pseudomonadota</taxon>
        <taxon>Alphaproteobacteria</taxon>
        <taxon>Sphingomonadales</taxon>
        <taxon>Erythrobacteraceae</taxon>
        <taxon>Altererythrobacter</taxon>
    </lineage>
</organism>
<dbReference type="InterPro" id="IPR036282">
    <property type="entry name" value="Glutathione-S-Trfase_C_sf"/>
</dbReference>
<evidence type="ECO:0000259" key="2">
    <source>
        <dbReference type="PROSITE" id="PS50405"/>
    </source>
</evidence>
<feature type="domain" description="GST C-terminal" evidence="2">
    <location>
        <begin position="92"/>
        <end position="222"/>
    </location>
</feature>
<sequence length="231" mass="25854">MANLVIYGSPVSPFVRKVAGLCIEKGVEYEIEAVDIFNPPEWFVEISPARRIPVMRDRSIAEEGPDGTIADSSAICGYIEKKHPEPALYPADPYDHGRALWYEEYSDSLLAMNGGGGMFRPIFFSLLQGKDADVDTARATWSEKVSPIFDYLDGQLEDREYLVGDALSIADISVTTCMMQIALVADMKLDNWSNLAAHYERMTARDSIAGPFEKAERFVRKTMPERISLDQ</sequence>
<accession>A0A1Y6EPJ4</accession>
<dbReference type="SUPFAM" id="SSF47616">
    <property type="entry name" value="GST C-terminal domain-like"/>
    <property type="match status" value="1"/>
</dbReference>
<dbReference type="CDD" id="cd00570">
    <property type="entry name" value="GST_N_family"/>
    <property type="match status" value="1"/>
</dbReference>
<dbReference type="InterPro" id="IPR036249">
    <property type="entry name" value="Thioredoxin-like_sf"/>
</dbReference>
<dbReference type="Proteomes" id="UP000194420">
    <property type="component" value="Unassembled WGS sequence"/>
</dbReference>
<dbReference type="SFLD" id="SFLDG00358">
    <property type="entry name" value="Main_(cytGST)"/>
    <property type="match status" value="1"/>
</dbReference>
<dbReference type="Gene3D" id="1.20.1050.10">
    <property type="match status" value="1"/>
</dbReference>
<dbReference type="PANTHER" id="PTHR44051">
    <property type="entry name" value="GLUTATHIONE S-TRANSFERASE-RELATED"/>
    <property type="match status" value="1"/>
</dbReference>
<reference evidence="4" key="1">
    <citation type="submission" date="2017-04" db="EMBL/GenBank/DDBJ databases">
        <authorList>
            <person name="Varghese N."/>
            <person name="Submissions S."/>
        </authorList>
    </citation>
    <scope>NUCLEOTIDE SEQUENCE [LARGE SCALE GENOMIC DNA]</scope>
</reference>
<evidence type="ECO:0000313" key="4">
    <source>
        <dbReference type="Proteomes" id="UP000194420"/>
    </source>
</evidence>
<keyword evidence="3" id="KW-0808">Transferase</keyword>
<dbReference type="InterPro" id="IPR004045">
    <property type="entry name" value="Glutathione_S-Trfase_N"/>
</dbReference>
<dbReference type="PROSITE" id="PS50405">
    <property type="entry name" value="GST_CTER"/>
    <property type="match status" value="1"/>
</dbReference>
<proteinExistence type="predicted"/>
<dbReference type="Pfam" id="PF13417">
    <property type="entry name" value="GST_N_3"/>
    <property type="match status" value="1"/>
</dbReference>
<name>A0A1Y6EPJ4_9SPHN</name>
<dbReference type="RefSeq" id="WP_086436899.1">
    <property type="nucleotide sequence ID" value="NZ_FXWG01000001.1"/>
</dbReference>
<dbReference type="Gene3D" id="3.40.30.10">
    <property type="entry name" value="Glutaredoxin"/>
    <property type="match status" value="1"/>
</dbReference>
<feature type="domain" description="GST N-terminal" evidence="1">
    <location>
        <begin position="2"/>
        <end position="87"/>
    </location>
</feature>
<protein>
    <submittedName>
        <fullName evidence="3">Glutathione S-transferase</fullName>
    </submittedName>
</protein>
<dbReference type="GO" id="GO:0016740">
    <property type="term" value="F:transferase activity"/>
    <property type="evidence" value="ECO:0007669"/>
    <property type="project" value="UniProtKB-KW"/>
</dbReference>
<gene>
    <name evidence="3" type="ORF">SAMN06297468_1049</name>
</gene>
<evidence type="ECO:0000259" key="1">
    <source>
        <dbReference type="PROSITE" id="PS50404"/>
    </source>
</evidence>
<dbReference type="AlphaFoldDB" id="A0A1Y6EPJ4"/>
<dbReference type="Pfam" id="PF14497">
    <property type="entry name" value="GST_C_3"/>
    <property type="match status" value="1"/>
</dbReference>
<dbReference type="InterPro" id="IPR010987">
    <property type="entry name" value="Glutathione-S-Trfase_C-like"/>
</dbReference>
<dbReference type="InterPro" id="IPR004046">
    <property type="entry name" value="GST_C"/>
</dbReference>
<dbReference type="SUPFAM" id="SSF52833">
    <property type="entry name" value="Thioredoxin-like"/>
    <property type="match status" value="1"/>
</dbReference>
<dbReference type="OrthoDB" id="9782992at2"/>
<dbReference type="InterPro" id="IPR040079">
    <property type="entry name" value="Glutathione_S-Trfase"/>
</dbReference>
<dbReference type="PROSITE" id="PS50404">
    <property type="entry name" value="GST_NTER"/>
    <property type="match status" value="1"/>
</dbReference>